<evidence type="ECO:0000313" key="2">
    <source>
        <dbReference type="EMBL" id="MFD2561485.1"/>
    </source>
</evidence>
<dbReference type="EMBL" id="JBHULE010000002">
    <property type="protein sequence ID" value="MFD2561485.1"/>
    <property type="molecule type" value="Genomic_DNA"/>
</dbReference>
<dbReference type="InterPro" id="IPR018958">
    <property type="entry name" value="Knr4/Smi1-like_dom"/>
</dbReference>
<evidence type="ECO:0000259" key="1">
    <source>
        <dbReference type="SMART" id="SM00860"/>
    </source>
</evidence>
<evidence type="ECO:0000313" key="3">
    <source>
        <dbReference type="Proteomes" id="UP001597319"/>
    </source>
</evidence>
<accession>A0ABW5L9N1</accession>
<reference evidence="3" key="1">
    <citation type="journal article" date="2019" name="Int. J. Syst. Evol. Microbiol.">
        <title>The Global Catalogue of Microorganisms (GCM) 10K type strain sequencing project: providing services to taxonomists for standard genome sequencing and annotation.</title>
        <authorList>
            <consortium name="The Broad Institute Genomics Platform"/>
            <consortium name="The Broad Institute Genome Sequencing Center for Infectious Disease"/>
            <person name="Wu L."/>
            <person name="Ma J."/>
        </authorList>
    </citation>
    <scope>NUCLEOTIDE SEQUENCE [LARGE SCALE GENOMIC DNA]</scope>
    <source>
        <strain evidence="3">KCTC 52274</strain>
    </source>
</reference>
<dbReference type="SUPFAM" id="SSF160631">
    <property type="entry name" value="SMI1/KNR4-like"/>
    <property type="match status" value="1"/>
</dbReference>
<dbReference type="InterPro" id="IPR037883">
    <property type="entry name" value="Knr4/Smi1-like_sf"/>
</dbReference>
<name>A0ABW5L9N1_9FLAO</name>
<sequence length="238" mass="27924">MKEKVLSILIDLMEQRITTIEFRDVFFSEYLSFEAVLIGESEDKFNSDIFYRLIELNFDSQASEVLSLVKKYLNYNKIEILLTDEKIKSVEEKLGYSLPESYKDFIKNYNKNYFEDYSVIPINETIPDNLKYYLGEGFWTINSIYRISLDENDTKSILYGKSLAVEWGLPNDIIPLEGDGHTWLAFDYRDCIIEPTIIFIESDALLSFKLAENFTELLNILLPYDSVYNENGDIIYNR</sequence>
<comment type="caution">
    <text evidence="2">The sequence shown here is derived from an EMBL/GenBank/DDBJ whole genome shotgun (WGS) entry which is preliminary data.</text>
</comment>
<gene>
    <name evidence="2" type="ORF">ACFSR1_02310</name>
</gene>
<dbReference type="Gene3D" id="3.40.1580.10">
    <property type="entry name" value="SMI1/KNR4-like"/>
    <property type="match status" value="1"/>
</dbReference>
<dbReference type="Pfam" id="PF09346">
    <property type="entry name" value="SMI1_KNR4"/>
    <property type="match status" value="1"/>
</dbReference>
<proteinExistence type="predicted"/>
<protein>
    <submittedName>
        <fullName evidence="2">SMI1/KNR4 family protein</fullName>
    </submittedName>
</protein>
<dbReference type="RefSeq" id="WP_378289225.1">
    <property type="nucleotide sequence ID" value="NZ_JBHULE010000002.1"/>
</dbReference>
<dbReference type="SMART" id="SM00860">
    <property type="entry name" value="SMI1_KNR4"/>
    <property type="match status" value="1"/>
</dbReference>
<keyword evidence="3" id="KW-1185">Reference proteome</keyword>
<organism evidence="2 3">
    <name type="scientific">Aquimarina rubra</name>
    <dbReference type="NCBI Taxonomy" id="1920033"/>
    <lineage>
        <taxon>Bacteria</taxon>
        <taxon>Pseudomonadati</taxon>
        <taxon>Bacteroidota</taxon>
        <taxon>Flavobacteriia</taxon>
        <taxon>Flavobacteriales</taxon>
        <taxon>Flavobacteriaceae</taxon>
        <taxon>Aquimarina</taxon>
    </lineage>
</organism>
<feature type="domain" description="Knr4/Smi1-like" evidence="1">
    <location>
        <begin position="81"/>
        <end position="220"/>
    </location>
</feature>
<dbReference type="Proteomes" id="UP001597319">
    <property type="component" value="Unassembled WGS sequence"/>
</dbReference>